<sequence>MKMSVTYYGNKQVHNGHDFYPSAVTAKPRRFFCCVVNFNLLKKISGKEVVTYEIPKPYIGIHRFVFVLLKQKGRQTVKNLPTSRDRFNTRRFTADNDLGLPVAAIFFNAKRETAARRR</sequence>
<keyword evidence="2" id="KW-1185">Reference proteome</keyword>
<reference evidence="1" key="2">
    <citation type="submission" date="2020-08" db="EMBL/GenBank/DDBJ databases">
        <title>Plant Genome Project.</title>
        <authorList>
            <person name="Zhang R.-G."/>
        </authorList>
    </citation>
    <scope>NUCLEOTIDE SEQUENCE</scope>
    <source>
        <strain evidence="1">Huo1</strain>
        <tissue evidence="1">Leaf</tissue>
    </source>
</reference>
<proteinExistence type="predicted"/>
<dbReference type="EMBL" id="PNBA02000001">
    <property type="protein sequence ID" value="KAG6437250.1"/>
    <property type="molecule type" value="Genomic_DNA"/>
</dbReference>
<dbReference type="Proteomes" id="UP000298416">
    <property type="component" value="Unassembled WGS sequence"/>
</dbReference>
<organism evidence="1">
    <name type="scientific">Salvia splendens</name>
    <name type="common">Scarlet sage</name>
    <dbReference type="NCBI Taxonomy" id="180675"/>
    <lineage>
        <taxon>Eukaryota</taxon>
        <taxon>Viridiplantae</taxon>
        <taxon>Streptophyta</taxon>
        <taxon>Embryophyta</taxon>
        <taxon>Tracheophyta</taxon>
        <taxon>Spermatophyta</taxon>
        <taxon>Magnoliopsida</taxon>
        <taxon>eudicotyledons</taxon>
        <taxon>Gunneridae</taxon>
        <taxon>Pentapetalae</taxon>
        <taxon>asterids</taxon>
        <taxon>lamiids</taxon>
        <taxon>Lamiales</taxon>
        <taxon>Lamiaceae</taxon>
        <taxon>Nepetoideae</taxon>
        <taxon>Mentheae</taxon>
        <taxon>Salviinae</taxon>
        <taxon>Salvia</taxon>
        <taxon>Salvia subgen. Calosphace</taxon>
        <taxon>core Calosphace</taxon>
    </lineage>
</organism>
<dbReference type="Gene3D" id="3.90.280.10">
    <property type="entry name" value="PEBP-like"/>
    <property type="match status" value="1"/>
</dbReference>
<protein>
    <recommendedName>
        <fullName evidence="3">Protein FLOWERING LOCUS T</fullName>
    </recommendedName>
</protein>
<dbReference type="InterPro" id="IPR036610">
    <property type="entry name" value="PEBP-like_sf"/>
</dbReference>
<dbReference type="SUPFAM" id="SSF49777">
    <property type="entry name" value="PEBP-like"/>
    <property type="match status" value="1"/>
</dbReference>
<dbReference type="AlphaFoldDB" id="A0A8X8YQQ2"/>
<name>A0A8X8YQQ2_SALSN</name>
<evidence type="ECO:0000313" key="1">
    <source>
        <dbReference type="EMBL" id="KAG6437250.1"/>
    </source>
</evidence>
<accession>A0A8X8YQQ2</accession>
<dbReference type="PANTHER" id="PTHR11362">
    <property type="entry name" value="PHOSPHATIDYLETHANOLAMINE-BINDING PROTEIN"/>
    <property type="match status" value="1"/>
</dbReference>
<reference evidence="1" key="1">
    <citation type="submission" date="2018-01" db="EMBL/GenBank/DDBJ databases">
        <authorList>
            <person name="Mao J.F."/>
        </authorList>
    </citation>
    <scope>NUCLEOTIDE SEQUENCE</scope>
    <source>
        <strain evidence="1">Huo1</strain>
        <tissue evidence="1">Leaf</tissue>
    </source>
</reference>
<evidence type="ECO:0000313" key="2">
    <source>
        <dbReference type="Proteomes" id="UP000298416"/>
    </source>
</evidence>
<dbReference type="PANTHER" id="PTHR11362:SF13">
    <property type="entry name" value="PROTEIN TERMINAL FLOWER 1"/>
    <property type="match status" value="1"/>
</dbReference>
<evidence type="ECO:0008006" key="3">
    <source>
        <dbReference type="Google" id="ProtNLM"/>
    </source>
</evidence>
<gene>
    <name evidence="1" type="ORF">SASPL_102162</name>
</gene>
<comment type="caution">
    <text evidence="1">The sequence shown here is derived from an EMBL/GenBank/DDBJ whole genome shotgun (WGS) entry which is preliminary data.</text>
</comment>
<dbReference type="InterPro" id="IPR035810">
    <property type="entry name" value="PEBP_euk"/>
</dbReference>